<sequence length="214" mass="24583">MMNKYYKYLPNVFLAQCEEEHQKGDIILVTNKYGKESECEVHNLIGATNAGFFYSITRCDGMNKQTYAQKKAERYNDWAMSAEHKSDAAYEASNEGREFLRLAEPIKIGHHSEHRHRALIERNHKRMGKSIELGKKAEAHAHKAAYWESMTNKIDLSMPESIEYFAHKLDKAKAIQAGMKDGTIPRIHSYSLTYQTKEVKSIEKNLAAAIKLWG</sequence>
<reference evidence="1" key="1">
    <citation type="submission" date="2020-04" db="EMBL/GenBank/DDBJ databases">
        <authorList>
            <person name="Chiriac C."/>
            <person name="Salcher M."/>
            <person name="Ghai R."/>
            <person name="Kavagutti S V."/>
        </authorList>
    </citation>
    <scope>NUCLEOTIDE SEQUENCE</scope>
</reference>
<protein>
    <recommendedName>
        <fullName evidence="2">DUF3560 domain-containing protein</fullName>
    </recommendedName>
</protein>
<dbReference type="InterPro" id="IPR021944">
    <property type="entry name" value="DUF3560"/>
</dbReference>
<dbReference type="EMBL" id="LR796835">
    <property type="protein sequence ID" value="CAB4168866.1"/>
    <property type="molecule type" value="Genomic_DNA"/>
</dbReference>
<evidence type="ECO:0000313" key="1">
    <source>
        <dbReference type="EMBL" id="CAB4168866.1"/>
    </source>
</evidence>
<organism evidence="1">
    <name type="scientific">uncultured Caudovirales phage</name>
    <dbReference type="NCBI Taxonomy" id="2100421"/>
    <lineage>
        <taxon>Viruses</taxon>
        <taxon>Duplodnaviria</taxon>
        <taxon>Heunggongvirae</taxon>
        <taxon>Uroviricota</taxon>
        <taxon>Caudoviricetes</taxon>
        <taxon>Peduoviridae</taxon>
        <taxon>Maltschvirus</taxon>
        <taxon>Maltschvirus maltsch</taxon>
    </lineage>
</organism>
<evidence type="ECO:0008006" key="2">
    <source>
        <dbReference type="Google" id="ProtNLM"/>
    </source>
</evidence>
<proteinExistence type="predicted"/>
<gene>
    <name evidence="1" type="ORF">UFOVP581_9</name>
</gene>
<dbReference type="Pfam" id="PF12083">
    <property type="entry name" value="DUF3560"/>
    <property type="match status" value="1"/>
</dbReference>
<accession>A0A6J5PG62</accession>
<name>A0A6J5PG62_9CAUD</name>